<dbReference type="AlphaFoldDB" id="X1UXH0"/>
<dbReference type="InterPro" id="IPR001387">
    <property type="entry name" value="Cro/C1-type_HTH"/>
</dbReference>
<dbReference type="Pfam" id="PF01381">
    <property type="entry name" value="HTH_3"/>
    <property type="match status" value="1"/>
</dbReference>
<name>X1UXH0_9ZZZZ</name>
<proteinExistence type="predicted"/>
<feature type="non-terminal residue" evidence="2">
    <location>
        <position position="1"/>
    </location>
</feature>
<dbReference type="SMART" id="SM00530">
    <property type="entry name" value="HTH_XRE"/>
    <property type="match status" value="1"/>
</dbReference>
<gene>
    <name evidence="2" type="ORF">S12H4_37168</name>
</gene>
<dbReference type="SUPFAM" id="SSF47413">
    <property type="entry name" value="lambda repressor-like DNA-binding domains"/>
    <property type="match status" value="1"/>
</dbReference>
<evidence type="ECO:0000259" key="1">
    <source>
        <dbReference type="PROSITE" id="PS50943"/>
    </source>
</evidence>
<dbReference type="GO" id="GO:0003677">
    <property type="term" value="F:DNA binding"/>
    <property type="evidence" value="ECO:0007669"/>
    <property type="project" value="InterPro"/>
</dbReference>
<dbReference type="PROSITE" id="PS50943">
    <property type="entry name" value="HTH_CROC1"/>
    <property type="match status" value="1"/>
</dbReference>
<evidence type="ECO:0000313" key="2">
    <source>
        <dbReference type="EMBL" id="GAI97049.1"/>
    </source>
</evidence>
<dbReference type="Gene3D" id="1.10.260.40">
    <property type="entry name" value="lambda repressor-like DNA-binding domains"/>
    <property type="match status" value="1"/>
</dbReference>
<dbReference type="EMBL" id="BARW01022227">
    <property type="protein sequence ID" value="GAI97049.1"/>
    <property type="molecule type" value="Genomic_DNA"/>
</dbReference>
<dbReference type="InterPro" id="IPR010982">
    <property type="entry name" value="Lambda_DNA-bd_dom_sf"/>
</dbReference>
<sequence length="107" mass="12505">NKKVTKYEDFEAELLKKPGIRREYEALKPKYEMIKTLIERRNQLRISQMQLAKIIGTKQPAISRLERGDYNTTLDTLFKVARALDLDIDISPKIKKVTKLAYDKVHA</sequence>
<feature type="domain" description="HTH cro/C1-type" evidence="1">
    <location>
        <begin position="37"/>
        <end position="91"/>
    </location>
</feature>
<dbReference type="CDD" id="cd00093">
    <property type="entry name" value="HTH_XRE"/>
    <property type="match status" value="1"/>
</dbReference>
<protein>
    <recommendedName>
        <fullName evidence="1">HTH cro/C1-type domain-containing protein</fullName>
    </recommendedName>
</protein>
<organism evidence="2">
    <name type="scientific">marine sediment metagenome</name>
    <dbReference type="NCBI Taxonomy" id="412755"/>
    <lineage>
        <taxon>unclassified sequences</taxon>
        <taxon>metagenomes</taxon>
        <taxon>ecological metagenomes</taxon>
    </lineage>
</organism>
<comment type="caution">
    <text evidence="2">The sequence shown here is derived from an EMBL/GenBank/DDBJ whole genome shotgun (WGS) entry which is preliminary data.</text>
</comment>
<reference evidence="2" key="1">
    <citation type="journal article" date="2014" name="Front. Microbiol.">
        <title>High frequency of phylogenetically diverse reductive dehalogenase-homologous genes in deep subseafloor sedimentary metagenomes.</title>
        <authorList>
            <person name="Kawai M."/>
            <person name="Futagami T."/>
            <person name="Toyoda A."/>
            <person name="Takaki Y."/>
            <person name="Nishi S."/>
            <person name="Hori S."/>
            <person name="Arai W."/>
            <person name="Tsubouchi T."/>
            <person name="Morono Y."/>
            <person name="Uchiyama I."/>
            <person name="Ito T."/>
            <person name="Fujiyama A."/>
            <person name="Inagaki F."/>
            <person name="Takami H."/>
        </authorList>
    </citation>
    <scope>NUCLEOTIDE SEQUENCE</scope>
    <source>
        <strain evidence="2">Expedition CK06-06</strain>
    </source>
</reference>
<accession>X1UXH0</accession>